<evidence type="ECO:0000256" key="7">
    <source>
        <dbReference type="SAM" id="Phobius"/>
    </source>
</evidence>
<evidence type="ECO:0000256" key="2">
    <source>
        <dbReference type="ARBA" id="ARBA00022475"/>
    </source>
</evidence>
<evidence type="ECO:0000256" key="6">
    <source>
        <dbReference type="SAM" id="MobiDB-lite"/>
    </source>
</evidence>
<comment type="caution">
    <text evidence="10">The sequence shown here is derived from an EMBL/GenBank/DDBJ whole genome shotgun (WGS) entry which is preliminary data.</text>
</comment>
<feature type="domain" description="RsgI N-terminal anti-sigma" evidence="8">
    <location>
        <begin position="4"/>
        <end position="37"/>
    </location>
</feature>
<feature type="transmembrane region" description="Helical" evidence="7">
    <location>
        <begin position="62"/>
        <end position="85"/>
    </location>
</feature>
<keyword evidence="4 7" id="KW-1133">Transmembrane helix</keyword>
<evidence type="ECO:0000259" key="8">
    <source>
        <dbReference type="Pfam" id="PF12791"/>
    </source>
</evidence>
<evidence type="ECO:0000256" key="3">
    <source>
        <dbReference type="ARBA" id="ARBA00022692"/>
    </source>
</evidence>
<comment type="subcellular location">
    <subcellularLocation>
        <location evidence="1">Cell membrane</location>
        <topology evidence="1">Single-pass membrane protein</topology>
    </subcellularLocation>
</comment>
<feature type="compositionally biased region" description="Low complexity" evidence="6">
    <location>
        <begin position="200"/>
        <end position="240"/>
    </location>
</feature>
<dbReference type="Pfam" id="PF12791">
    <property type="entry name" value="RsgI_N"/>
    <property type="match status" value="1"/>
</dbReference>
<keyword evidence="3 7" id="KW-0812">Transmembrane</keyword>
<keyword evidence="2" id="KW-1003">Cell membrane</keyword>
<feature type="compositionally biased region" description="Acidic residues" evidence="6">
    <location>
        <begin position="249"/>
        <end position="274"/>
    </location>
</feature>
<feature type="region of interest" description="Disordered" evidence="6">
    <location>
        <begin position="195"/>
        <end position="274"/>
    </location>
</feature>
<evidence type="ECO:0000256" key="5">
    <source>
        <dbReference type="ARBA" id="ARBA00023136"/>
    </source>
</evidence>
<protein>
    <submittedName>
        <fullName evidence="10">Anti-sigma factor domain-containing protein</fullName>
    </submittedName>
</protein>
<dbReference type="Proteomes" id="UP000712527">
    <property type="component" value="Unassembled WGS sequence"/>
</dbReference>
<keyword evidence="5 7" id="KW-0472">Membrane</keyword>
<dbReference type="EMBL" id="JACSNQ010000002">
    <property type="protein sequence ID" value="MBM6774349.1"/>
    <property type="molecule type" value="Genomic_DNA"/>
</dbReference>
<evidence type="ECO:0000259" key="9">
    <source>
        <dbReference type="Pfam" id="PF23750"/>
    </source>
</evidence>
<dbReference type="Pfam" id="PF23750">
    <property type="entry name" value="RsgI_M"/>
    <property type="match status" value="1"/>
</dbReference>
<evidence type="ECO:0000256" key="4">
    <source>
        <dbReference type="ARBA" id="ARBA00022989"/>
    </source>
</evidence>
<evidence type="ECO:0000313" key="11">
    <source>
        <dbReference type="Proteomes" id="UP000712527"/>
    </source>
</evidence>
<name>A0ABS2F1D1_9ACTN</name>
<evidence type="ECO:0000256" key="1">
    <source>
        <dbReference type="ARBA" id="ARBA00004162"/>
    </source>
</evidence>
<sequence length="274" mass="28413">MSYLIMECERSYAVVLDEEGRFLKVPNLGYEVGQTVEDVVVFDEGEVLPFAGETARRTRGRLVAALAAAACLCVLVVGGAVVWGAPVGTVRLRINPEVSMEVNRLDRVVSLTGENDDGVGLVEGLAFYGRTVDEVADDLAVRAGDEGYLLEGGTIEVSVESDDEGWKTATEDRLVVELEVSLDYAVTVTVPVAHVEPTGDASGDSTSPAPPAADDVPEAPVSVAPPGAGATETPTVAPVVEAPPAPPAPDDDDDDDGGGDDDDDDAGADDDSDD</sequence>
<dbReference type="InterPro" id="IPR055431">
    <property type="entry name" value="RsgI_M"/>
</dbReference>
<reference evidence="10 11" key="1">
    <citation type="journal article" date="2021" name="Sci. Rep.">
        <title>The distribution of antibiotic resistance genes in chicken gut microbiota commensals.</title>
        <authorList>
            <person name="Juricova H."/>
            <person name="Matiasovicova J."/>
            <person name="Kubasova T."/>
            <person name="Cejkova D."/>
            <person name="Rychlik I."/>
        </authorList>
    </citation>
    <scope>NUCLEOTIDE SEQUENCE [LARGE SCALE GENOMIC DNA]</scope>
    <source>
        <strain evidence="10 11">An794</strain>
    </source>
</reference>
<dbReference type="InterPro" id="IPR024449">
    <property type="entry name" value="Anti-sigma_RsgI_N"/>
</dbReference>
<gene>
    <name evidence="10" type="ORF">H9X80_02110</name>
</gene>
<accession>A0ABS2F1D1</accession>
<feature type="domain" description="Anti-sigma factor RsgI-like middle" evidence="9">
    <location>
        <begin position="88"/>
        <end position="183"/>
    </location>
</feature>
<evidence type="ECO:0000313" key="10">
    <source>
        <dbReference type="EMBL" id="MBM6774349.1"/>
    </source>
</evidence>
<proteinExistence type="predicted"/>
<organism evidence="10 11">
    <name type="scientific">Olsenella profusa</name>
    <dbReference type="NCBI Taxonomy" id="138595"/>
    <lineage>
        <taxon>Bacteria</taxon>
        <taxon>Bacillati</taxon>
        <taxon>Actinomycetota</taxon>
        <taxon>Coriobacteriia</taxon>
        <taxon>Coriobacteriales</taxon>
        <taxon>Atopobiaceae</taxon>
        <taxon>Olsenella</taxon>
    </lineage>
</organism>
<dbReference type="RefSeq" id="WP_204792705.1">
    <property type="nucleotide sequence ID" value="NZ_JACSNQ010000002.1"/>
</dbReference>
<keyword evidence="11" id="KW-1185">Reference proteome</keyword>